<evidence type="ECO:0000256" key="1">
    <source>
        <dbReference type="ARBA" id="ARBA00023118"/>
    </source>
</evidence>
<reference evidence="3 4" key="1">
    <citation type="submission" date="2021-03" db="EMBL/GenBank/DDBJ databases">
        <title>Thermosipho ferrireducens sp.nov., an anaerobic thermophilic iron-reducing bacterium isolated from a deep-sea hydrothermal sulfide deposits.</title>
        <authorList>
            <person name="Zeng X."/>
            <person name="Chen Y."/>
            <person name="Shao Z."/>
        </authorList>
    </citation>
    <scope>NUCLEOTIDE SEQUENCE [LARGE SCALE GENOMIC DNA]</scope>
    <source>
        <strain evidence="3 4">JL129W03</strain>
    </source>
</reference>
<dbReference type="NCBIfam" id="TIGR01894">
    <property type="entry name" value="cas_TM1795_cmr1"/>
    <property type="match status" value="1"/>
</dbReference>
<dbReference type="InterPro" id="IPR005537">
    <property type="entry name" value="RAMP_III_fam"/>
</dbReference>
<dbReference type="EMBL" id="CP071446">
    <property type="protein sequence ID" value="QTA38169.1"/>
    <property type="molecule type" value="Genomic_DNA"/>
</dbReference>
<keyword evidence="4" id="KW-1185">Reference proteome</keyword>
<evidence type="ECO:0000313" key="4">
    <source>
        <dbReference type="Proteomes" id="UP000671862"/>
    </source>
</evidence>
<keyword evidence="1" id="KW-0051">Antiviral defense</keyword>
<proteinExistence type="predicted"/>
<evidence type="ECO:0000313" key="3">
    <source>
        <dbReference type="EMBL" id="QTA38169.1"/>
    </source>
</evidence>
<dbReference type="Proteomes" id="UP000671862">
    <property type="component" value="Chromosome"/>
</dbReference>
<protein>
    <submittedName>
        <fullName evidence="3">Type III-B CRISPR module RAMP protein Cmr1</fullName>
    </submittedName>
</protein>
<sequence length="352" mass="41185">MQEITVKFRTITPLWTGNAWGKCDEIKPAALIGSLRFWFEVICYFSGVVSGEDFDTKLGRFEREVDSKKFKGYLSSNGNSFKDKIKGLLNQNIPLPSIIFGTTNWESLIKIKHIEPIGNYCFGNKLNIPKKICINKNGTNNIKENQECPNRSNNGWSVFYFNNPYFYGQFRVKFLVNESILNEIFYPLLNFMDKYGYWGGKWNIGYGRLKIEKVEFKNKGQWYEREISGEYEFKFSNLHNMLKDKKFINLITNSPNFDNLITKKTSLYILENQFSKNDFKSVIKELLKIKSKKRGIFRNDKEFRHKVFGKTGREDYLPQGSKILPYIYEENGQYHGGFLSIAGLLNLQEETK</sequence>
<dbReference type="InterPro" id="IPR007522">
    <property type="entry name" value="CRISPR-assoc_prot_TM1795"/>
</dbReference>
<dbReference type="RefSeq" id="WP_207566890.1">
    <property type="nucleotide sequence ID" value="NZ_CP071446.1"/>
</dbReference>
<name>A0ABX7S6G2_9BACT</name>
<dbReference type="Pfam" id="PF03787">
    <property type="entry name" value="RAMPs"/>
    <property type="match status" value="1"/>
</dbReference>
<accession>A0ABX7S6G2</accession>
<feature type="domain" description="CRISPR type III-associated protein" evidence="2">
    <location>
        <begin position="7"/>
        <end position="210"/>
    </location>
</feature>
<gene>
    <name evidence="3" type="primary">cmr1</name>
    <name evidence="3" type="ORF">JYK00_01110</name>
</gene>
<evidence type="ECO:0000259" key="2">
    <source>
        <dbReference type="Pfam" id="PF03787"/>
    </source>
</evidence>
<organism evidence="3 4">
    <name type="scientific">Thermosipho ferrireducens</name>
    <dbReference type="NCBI Taxonomy" id="2571116"/>
    <lineage>
        <taxon>Bacteria</taxon>
        <taxon>Thermotogati</taxon>
        <taxon>Thermotogota</taxon>
        <taxon>Thermotogae</taxon>
        <taxon>Thermotogales</taxon>
        <taxon>Fervidobacteriaceae</taxon>
        <taxon>Thermosipho</taxon>
    </lineage>
</organism>